<dbReference type="InterPro" id="IPR029082">
    <property type="entry name" value="Imm35"/>
</dbReference>
<feature type="domain" description="Immunity protein 35" evidence="1">
    <location>
        <begin position="25"/>
        <end position="86"/>
    </location>
</feature>
<dbReference type="Proteomes" id="UP000466332">
    <property type="component" value="Unassembled WGS sequence"/>
</dbReference>
<accession>A0ABW9WHF7</accession>
<protein>
    <recommendedName>
        <fullName evidence="1">Immunity protein 35 domain-containing protein</fullName>
    </recommendedName>
</protein>
<comment type="caution">
    <text evidence="2">The sequence shown here is derived from an EMBL/GenBank/DDBJ whole genome shotgun (WGS) entry which is preliminary data.</text>
</comment>
<dbReference type="RefSeq" id="WP_161044707.1">
    <property type="nucleotide sequence ID" value="NZ_WWCS01000005.1"/>
</dbReference>
<dbReference type="EMBL" id="WWCS01000005">
    <property type="protein sequence ID" value="MYN39620.1"/>
    <property type="molecule type" value="Genomic_DNA"/>
</dbReference>
<proteinExistence type="predicted"/>
<evidence type="ECO:0000313" key="3">
    <source>
        <dbReference type="Proteomes" id="UP000466332"/>
    </source>
</evidence>
<gene>
    <name evidence="2" type="ORF">GTP55_09570</name>
</gene>
<dbReference type="Pfam" id="PF15567">
    <property type="entry name" value="Imm35"/>
    <property type="match status" value="1"/>
</dbReference>
<reference evidence="2 3" key="1">
    <citation type="submission" date="2019-12" db="EMBL/GenBank/DDBJ databases">
        <title>Novel species isolated from a subtropical stream in China.</title>
        <authorList>
            <person name="Lu H."/>
        </authorList>
    </citation>
    <scope>NUCLEOTIDE SEQUENCE [LARGE SCALE GENOMIC DNA]</scope>
    <source>
        <strain evidence="2 3">FT109W</strain>
    </source>
</reference>
<sequence>MDAINQNEALDIALAEINELGHSSGGELEILLEETQTIELGWVFFYNSSDFIRTGDFKFALAGNGPLLVMKDGQISWLPTAVPWQDDVTKIARPASGRAV</sequence>
<name>A0ABW9WHF7_9BURK</name>
<organism evidence="2 3">
    <name type="scientific">Duganella margarita</name>
    <dbReference type="NCBI Taxonomy" id="2692170"/>
    <lineage>
        <taxon>Bacteria</taxon>
        <taxon>Pseudomonadati</taxon>
        <taxon>Pseudomonadota</taxon>
        <taxon>Betaproteobacteria</taxon>
        <taxon>Burkholderiales</taxon>
        <taxon>Oxalobacteraceae</taxon>
        <taxon>Telluria group</taxon>
        <taxon>Duganella</taxon>
    </lineage>
</organism>
<evidence type="ECO:0000313" key="2">
    <source>
        <dbReference type="EMBL" id="MYN39620.1"/>
    </source>
</evidence>
<keyword evidence="3" id="KW-1185">Reference proteome</keyword>
<evidence type="ECO:0000259" key="1">
    <source>
        <dbReference type="Pfam" id="PF15567"/>
    </source>
</evidence>